<organism evidence="2 3">
    <name type="scientific">Actinotalea lenta</name>
    <dbReference type="NCBI Taxonomy" id="3064654"/>
    <lineage>
        <taxon>Bacteria</taxon>
        <taxon>Bacillati</taxon>
        <taxon>Actinomycetota</taxon>
        <taxon>Actinomycetes</taxon>
        <taxon>Micrococcales</taxon>
        <taxon>Cellulomonadaceae</taxon>
        <taxon>Actinotalea</taxon>
    </lineage>
</organism>
<accession>A0ABT9DB93</accession>
<feature type="chain" id="PRO_5045251769" evidence="1">
    <location>
        <begin position="21"/>
        <end position="161"/>
    </location>
</feature>
<gene>
    <name evidence="2" type="ORF">Q6348_13300</name>
</gene>
<dbReference type="Pfam" id="PF12028">
    <property type="entry name" value="DUF3515"/>
    <property type="match status" value="1"/>
</dbReference>
<reference evidence="2 3" key="1">
    <citation type="submission" date="2023-07" db="EMBL/GenBank/DDBJ databases">
        <title>Description of novel actinomycetes strains, isolated from tidal flat sediment.</title>
        <authorList>
            <person name="Lu C."/>
        </authorList>
    </citation>
    <scope>NUCLEOTIDE SEQUENCE [LARGE SCALE GENOMIC DNA]</scope>
    <source>
        <strain evidence="2 3">SYSU T00b441</strain>
    </source>
</reference>
<feature type="signal peptide" evidence="1">
    <location>
        <begin position="1"/>
        <end position="20"/>
    </location>
</feature>
<comment type="caution">
    <text evidence="2">The sequence shown here is derived from an EMBL/GenBank/DDBJ whole genome shotgun (WGS) entry which is preliminary data.</text>
</comment>
<dbReference type="InterPro" id="IPR021903">
    <property type="entry name" value="DUF3515"/>
</dbReference>
<dbReference type="PROSITE" id="PS51257">
    <property type="entry name" value="PROKAR_LIPOPROTEIN"/>
    <property type="match status" value="1"/>
</dbReference>
<dbReference type="EMBL" id="JAUQYP010000001">
    <property type="protein sequence ID" value="MDO8108172.1"/>
    <property type="molecule type" value="Genomic_DNA"/>
</dbReference>
<dbReference type="Proteomes" id="UP001232536">
    <property type="component" value="Unassembled WGS sequence"/>
</dbReference>
<protein>
    <submittedName>
        <fullName evidence="2">DUF3515 domain-containing protein</fullName>
    </submittedName>
</protein>
<evidence type="ECO:0000256" key="1">
    <source>
        <dbReference type="SAM" id="SignalP"/>
    </source>
</evidence>
<name>A0ABT9DB93_9CELL</name>
<keyword evidence="1" id="KW-0732">Signal</keyword>
<keyword evidence="3" id="KW-1185">Reference proteome</keyword>
<dbReference type="RefSeq" id="WP_304601760.1">
    <property type="nucleotide sequence ID" value="NZ_JAUQYP010000001.1"/>
</dbReference>
<evidence type="ECO:0000313" key="2">
    <source>
        <dbReference type="EMBL" id="MDO8108172.1"/>
    </source>
</evidence>
<evidence type="ECO:0000313" key="3">
    <source>
        <dbReference type="Proteomes" id="UP001232536"/>
    </source>
</evidence>
<proteinExistence type="predicted"/>
<sequence length="161" mass="16533">MPRRPLALLLTSVALTSGLAACSTRVPVEPAPDAGDPACATLVLSLPDTLAGLPRLLTTSQASAAWGSADHAIVLRCGVTPPGPTTDQCVTADDGTYSVDWVAVPGATDVGGYADWTFTTYGRSPAVEVFVPAAVTDTHSTAFLMELGRAISTVPPTRHCV</sequence>